<keyword evidence="2" id="KW-0812">Transmembrane</keyword>
<dbReference type="EMBL" id="JATAAI010000035">
    <property type="protein sequence ID" value="KAK1735049.1"/>
    <property type="molecule type" value="Genomic_DNA"/>
</dbReference>
<dbReference type="Gene3D" id="3.40.33.10">
    <property type="entry name" value="CAP"/>
    <property type="match status" value="1"/>
</dbReference>
<accession>A0AAD8XWU3</accession>
<dbReference type="PANTHER" id="PTHR44826">
    <property type="entry name" value="SPORE COAT PROTEIN SP85"/>
    <property type="match status" value="1"/>
</dbReference>
<dbReference type="InterPro" id="IPR014044">
    <property type="entry name" value="CAP_dom"/>
</dbReference>
<feature type="domain" description="SCP" evidence="3">
    <location>
        <begin position="468"/>
        <end position="608"/>
    </location>
</feature>
<feature type="compositionally biased region" description="Low complexity" evidence="1">
    <location>
        <begin position="191"/>
        <end position="203"/>
    </location>
</feature>
<keyword evidence="5" id="KW-1185">Reference proteome</keyword>
<feature type="compositionally biased region" description="Polar residues" evidence="1">
    <location>
        <begin position="527"/>
        <end position="536"/>
    </location>
</feature>
<feature type="compositionally biased region" description="Low complexity" evidence="1">
    <location>
        <begin position="293"/>
        <end position="331"/>
    </location>
</feature>
<evidence type="ECO:0000256" key="1">
    <source>
        <dbReference type="SAM" id="MobiDB-lite"/>
    </source>
</evidence>
<dbReference type="Proteomes" id="UP001224775">
    <property type="component" value="Unassembled WGS sequence"/>
</dbReference>
<dbReference type="InterPro" id="IPR035940">
    <property type="entry name" value="CAP_sf"/>
</dbReference>
<protein>
    <submittedName>
        <fullName evidence="4">Cysteine-rich secretory protein-related protein</fullName>
    </submittedName>
</protein>
<dbReference type="SUPFAM" id="SSF55797">
    <property type="entry name" value="PR-1-like"/>
    <property type="match status" value="1"/>
</dbReference>
<keyword evidence="2" id="KW-0472">Membrane</keyword>
<evidence type="ECO:0000313" key="5">
    <source>
        <dbReference type="Proteomes" id="UP001224775"/>
    </source>
</evidence>
<dbReference type="Pfam" id="PF00188">
    <property type="entry name" value="CAP"/>
    <property type="match status" value="1"/>
</dbReference>
<feature type="compositionally biased region" description="Polar residues" evidence="1">
    <location>
        <begin position="269"/>
        <end position="279"/>
    </location>
</feature>
<keyword evidence="2" id="KW-1133">Transmembrane helix</keyword>
<feature type="compositionally biased region" description="Polar residues" evidence="1">
    <location>
        <begin position="204"/>
        <end position="220"/>
    </location>
</feature>
<feature type="region of interest" description="Disordered" evidence="1">
    <location>
        <begin position="191"/>
        <end position="352"/>
    </location>
</feature>
<feature type="compositionally biased region" description="Low complexity" evidence="1">
    <location>
        <begin position="244"/>
        <end position="268"/>
    </location>
</feature>
<dbReference type="InterPro" id="IPR051860">
    <property type="entry name" value="Plasmodium_CSP_Invasion"/>
</dbReference>
<feature type="region of interest" description="Disordered" evidence="1">
    <location>
        <begin position="519"/>
        <end position="543"/>
    </location>
</feature>
<feature type="transmembrane region" description="Helical" evidence="2">
    <location>
        <begin position="76"/>
        <end position="98"/>
    </location>
</feature>
<evidence type="ECO:0000256" key="2">
    <source>
        <dbReference type="SAM" id="Phobius"/>
    </source>
</evidence>
<organism evidence="4 5">
    <name type="scientific">Skeletonema marinoi</name>
    <dbReference type="NCBI Taxonomy" id="267567"/>
    <lineage>
        <taxon>Eukaryota</taxon>
        <taxon>Sar</taxon>
        <taxon>Stramenopiles</taxon>
        <taxon>Ochrophyta</taxon>
        <taxon>Bacillariophyta</taxon>
        <taxon>Coscinodiscophyceae</taxon>
        <taxon>Thalassiosirophycidae</taxon>
        <taxon>Thalassiosirales</taxon>
        <taxon>Skeletonemataceae</taxon>
        <taxon>Skeletonema</taxon>
        <taxon>Skeletonema marinoi-dohrnii complex</taxon>
    </lineage>
</organism>
<evidence type="ECO:0000259" key="3">
    <source>
        <dbReference type="SMART" id="SM00198"/>
    </source>
</evidence>
<gene>
    <name evidence="4" type="ORF">QTG54_014115</name>
</gene>
<sequence length="657" mass="71575">MEAYSQDRRYDDASVADTVNFDAETVSYGAESVNFDAETVEFDAPVFDPPLHHDFEEDDEEEELQQLNHRRGKYKYVAIAFFGLLAACALAVSLTLFFERGKDSKVSSVVKADAATNVGVPSSQPSIFGANPEECIINGVCSVEGSSCAIGKETCCGETFNSVECDCIGGQWLCRATDACNRPNCEDLITAAPTSTPSSSSSSGDIQTEAPTITIQTPQAKPTPVPSKKPSISPSFRPTPLPTKQPTKQPSRSPYSAPTYYPTYQPSANTSTLSPSNKPSRAPSSKPTPLPSKKPSLKPSLRPSTQPTSSPSLLPSSPQPTSTPSARPSSQLSSKPSFTPSYQPTFRPSLQPSNERTYCVNIKFTTDNYPGDNGFTFLSKETGEILYEQKTGSMKEAQTEYFQQFCDLSAGSYELIVTDTGGDGITLRGNGSYVVDIDGQVILVGGRFIQVNEISHEILVGFDAIMSETDQGFLEAHNSRRKKFHESQEVSFRPMAWSAELAAGASAWAKEKAKTCTTDGPVKGKYGQNSASQRLNSPDDARSPDEIVTWWAPNNVDEKSQYNNQFTAVVWRSSLYVGCASEIGQIENSDQYCQVTNCRYVRTGNCAVPKNDWVAYVLDQNGNMCDTVFCPGADENGVLWRVLVMPKTHQHLLDSSQ</sequence>
<comment type="caution">
    <text evidence="4">The sequence shown here is derived from an EMBL/GenBank/DDBJ whole genome shotgun (WGS) entry which is preliminary data.</text>
</comment>
<name>A0AAD8XWU3_9STRA</name>
<dbReference type="SMART" id="SM00198">
    <property type="entry name" value="SCP"/>
    <property type="match status" value="1"/>
</dbReference>
<dbReference type="AlphaFoldDB" id="A0AAD8XWU3"/>
<feature type="compositionally biased region" description="Polar residues" evidence="1">
    <location>
        <begin position="332"/>
        <end position="352"/>
    </location>
</feature>
<evidence type="ECO:0000313" key="4">
    <source>
        <dbReference type="EMBL" id="KAK1735049.1"/>
    </source>
</evidence>
<dbReference type="CDD" id="cd05380">
    <property type="entry name" value="CAP_euk"/>
    <property type="match status" value="1"/>
</dbReference>
<reference evidence="4" key="1">
    <citation type="submission" date="2023-06" db="EMBL/GenBank/DDBJ databases">
        <title>Survivors Of The Sea: Transcriptome response of Skeletonema marinoi to long-term dormancy.</title>
        <authorList>
            <person name="Pinder M.I.M."/>
            <person name="Kourtchenko O."/>
            <person name="Robertson E.K."/>
            <person name="Larsson T."/>
            <person name="Maumus F."/>
            <person name="Osuna-Cruz C.M."/>
            <person name="Vancaester E."/>
            <person name="Stenow R."/>
            <person name="Vandepoele K."/>
            <person name="Ploug H."/>
            <person name="Bruchert V."/>
            <person name="Godhe A."/>
            <person name="Topel M."/>
        </authorList>
    </citation>
    <scope>NUCLEOTIDE SEQUENCE</scope>
    <source>
        <strain evidence="4">R05AC</strain>
    </source>
</reference>
<proteinExistence type="predicted"/>